<evidence type="ECO:0000256" key="1">
    <source>
        <dbReference type="SAM" id="Coils"/>
    </source>
</evidence>
<protein>
    <submittedName>
        <fullName evidence="4">Uncharacterized protein</fullName>
    </submittedName>
</protein>
<evidence type="ECO:0000313" key="3">
    <source>
        <dbReference type="Proteomes" id="UP000887565"/>
    </source>
</evidence>
<feature type="coiled-coil region" evidence="1">
    <location>
        <begin position="110"/>
        <end position="158"/>
    </location>
</feature>
<name>A0A915KSM8_ROMCU</name>
<proteinExistence type="predicted"/>
<dbReference type="Proteomes" id="UP000887565">
    <property type="component" value="Unplaced"/>
</dbReference>
<keyword evidence="3" id="KW-1185">Reference proteome</keyword>
<feature type="compositionally biased region" description="Polar residues" evidence="2">
    <location>
        <begin position="50"/>
        <end position="78"/>
    </location>
</feature>
<dbReference type="AlphaFoldDB" id="A0A915KSM8"/>
<evidence type="ECO:0000313" key="4">
    <source>
        <dbReference type="WBParaSite" id="nRc.2.0.1.t41778-RA"/>
    </source>
</evidence>
<dbReference type="Gene3D" id="1.20.5.340">
    <property type="match status" value="1"/>
</dbReference>
<sequence>MTGSQSLIASNSDLDVENLFHRIYTKPGRIAPGPLVHREPTPHIVRPFRVSQSQPPTPRNSNLVTDAQDSASTTNGHHQNQDSEIHKLYAQQSKRLREMMADLEPKDQRISQLERDLSSLALKLESLQNDVKLKDEDIESLRYEIAWKNKRISQLEQQLYDKETKN</sequence>
<dbReference type="WBParaSite" id="nRc.2.0.1.t41778-RA">
    <property type="protein sequence ID" value="nRc.2.0.1.t41778-RA"/>
    <property type="gene ID" value="nRc.2.0.1.g41778"/>
</dbReference>
<organism evidence="3 4">
    <name type="scientific">Romanomermis culicivorax</name>
    <name type="common">Nematode worm</name>
    <dbReference type="NCBI Taxonomy" id="13658"/>
    <lineage>
        <taxon>Eukaryota</taxon>
        <taxon>Metazoa</taxon>
        <taxon>Ecdysozoa</taxon>
        <taxon>Nematoda</taxon>
        <taxon>Enoplea</taxon>
        <taxon>Dorylaimia</taxon>
        <taxon>Mermithida</taxon>
        <taxon>Mermithoidea</taxon>
        <taxon>Mermithidae</taxon>
        <taxon>Romanomermis</taxon>
    </lineage>
</organism>
<feature type="region of interest" description="Disordered" evidence="2">
    <location>
        <begin position="46"/>
        <end position="85"/>
    </location>
</feature>
<keyword evidence="1" id="KW-0175">Coiled coil</keyword>
<reference evidence="4" key="1">
    <citation type="submission" date="2022-11" db="UniProtKB">
        <authorList>
            <consortium name="WormBaseParasite"/>
        </authorList>
    </citation>
    <scope>IDENTIFICATION</scope>
</reference>
<evidence type="ECO:0000256" key="2">
    <source>
        <dbReference type="SAM" id="MobiDB-lite"/>
    </source>
</evidence>
<accession>A0A915KSM8</accession>